<evidence type="ECO:0000256" key="5">
    <source>
        <dbReference type="SAM" id="Phobius"/>
    </source>
</evidence>
<feature type="transmembrane region" description="Helical" evidence="5">
    <location>
        <begin position="962"/>
        <end position="980"/>
    </location>
</feature>
<reference evidence="7 8" key="1">
    <citation type="submission" date="2019-03" db="EMBL/GenBank/DDBJ databases">
        <title>Sequencing the genomes of 1000 actinobacteria strains.</title>
        <authorList>
            <person name="Klenk H.-P."/>
        </authorList>
    </citation>
    <scope>NUCLEOTIDE SEQUENCE [LARGE SCALE GENOMIC DNA]</scope>
    <source>
        <strain evidence="7 8">DSM 43805</strain>
    </source>
</reference>
<keyword evidence="2" id="KW-0378">Hydrolase</keyword>
<evidence type="ECO:0000313" key="8">
    <source>
        <dbReference type="Proteomes" id="UP000294901"/>
    </source>
</evidence>
<keyword evidence="8" id="KW-1185">Reference proteome</keyword>
<proteinExistence type="predicted"/>
<dbReference type="InterPro" id="IPR036116">
    <property type="entry name" value="FN3_sf"/>
</dbReference>
<feature type="domain" description="Fibronectin type-III" evidence="6">
    <location>
        <begin position="568"/>
        <end position="663"/>
    </location>
</feature>
<feature type="domain" description="Fibronectin type-III" evidence="6">
    <location>
        <begin position="757"/>
        <end position="849"/>
    </location>
</feature>
<keyword evidence="5" id="KW-0812">Transmembrane</keyword>
<feature type="compositionally biased region" description="Pro residues" evidence="4">
    <location>
        <begin position="370"/>
        <end position="406"/>
    </location>
</feature>
<keyword evidence="5" id="KW-1133">Transmembrane helix</keyword>
<dbReference type="InterPro" id="IPR003961">
    <property type="entry name" value="FN3_dom"/>
</dbReference>
<dbReference type="PROSITE" id="PS50853">
    <property type="entry name" value="FN3"/>
    <property type="match status" value="4"/>
</dbReference>
<dbReference type="Pfam" id="PF00041">
    <property type="entry name" value="fn3"/>
    <property type="match status" value="2"/>
</dbReference>
<feature type="region of interest" description="Disordered" evidence="4">
    <location>
        <begin position="658"/>
        <end position="763"/>
    </location>
</feature>
<dbReference type="OrthoDB" id="5186542at2"/>
<organism evidence="7 8">
    <name type="scientific">Paractinoplanes brasiliensis</name>
    <dbReference type="NCBI Taxonomy" id="52695"/>
    <lineage>
        <taxon>Bacteria</taxon>
        <taxon>Bacillati</taxon>
        <taxon>Actinomycetota</taxon>
        <taxon>Actinomycetes</taxon>
        <taxon>Micromonosporales</taxon>
        <taxon>Micromonosporaceae</taxon>
        <taxon>Paractinoplanes</taxon>
    </lineage>
</organism>
<feature type="compositionally biased region" description="Low complexity" evidence="4">
    <location>
        <begin position="750"/>
        <end position="762"/>
    </location>
</feature>
<dbReference type="PANTHER" id="PTHR13817">
    <property type="entry name" value="TITIN"/>
    <property type="match status" value="1"/>
</dbReference>
<feature type="compositionally biased region" description="Low complexity" evidence="4">
    <location>
        <begin position="678"/>
        <end position="702"/>
    </location>
</feature>
<evidence type="ECO:0000313" key="7">
    <source>
        <dbReference type="EMBL" id="TDO32329.1"/>
    </source>
</evidence>
<dbReference type="Proteomes" id="UP000294901">
    <property type="component" value="Unassembled WGS sequence"/>
</dbReference>
<keyword evidence="3" id="KW-0624">Polysaccharide degradation</keyword>
<dbReference type="SUPFAM" id="SSF49265">
    <property type="entry name" value="Fibronectin type III"/>
    <property type="match status" value="3"/>
</dbReference>
<dbReference type="SUPFAM" id="SSF63829">
    <property type="entry name" value="Calcium-dependent phosphotriesterase"/>
    <property type="match status" value="1"/>
</dbReference>
<dbReference type="CDD" id="cd00063">
    <property type="entry name" value="FN3"/>
    <property type="match status" value="4"/>
</dbReference>
<feature type="compositionally biased region" description="Low complexity" evidence="4">
    <location>
        <begin position="731"/>
        <end position="742"/>
    </location>
</feature>
<gene>
    <name evidence="7" type="ORF">C8E87_7786</name>
</gene>
<dbReference type="PANTHER" id="PTHR13817:SF166">
    <property type="entry name" value="NEURONAL IGCAM-RELATED"/>
    <property type="match status" value="1"/>
</dbReference>
<keyword evidence="5" id="KW-0472">Membrane</keyword>
<evidence type="ECO:0000256" key="4">
    <source>
        <dbReference type="SAM" id="MobiDB-lite"/>
    </source>
</evidence>
<accession>A0A4R6J9N9</accession>
<dbReference type="GO" id="GO:0000272">
    <property type="term" value="P:polysaccharide catabolic process"/>
    <property type="evidence" value="ECO:0007669"/>
    <property type="project" value="UniProtKB-KW"/>
</dbReference>
<dbReference type="InterPro" id="IPR050964">
    <property type="entry name" value="Striated_Muscle_Regulatory"/>
</dbReference>
<feature type="domain" description="Fibronectin type-III" evidence="6">
    <location>
        <begin position="472"/>
        <end position="566"/>
    </location>
</feature>
<evidence type="ECO:0000256" key="1">
    <source>
        <dbReference type="ARBA" id="ARBA00022737"/>
    </source>
</evidence>
<dbReference type="SMART" id="SM00060">
    <property type="entry name" value="FN3"/>
    <property type="match status" value="6"/>
</dbReference>
<protein>
    <submittedName>
        <fullName evidence="7">Fibronectin type III domain protein</fullName>
    </submittedName>
</protein>
<feature type="compositionally biased region" description="Low complexity" evidence="4">
    <location>
        <begin position="658"/>
        <end position="671"/>
    </location>
</feature>
<dbReference type="RefSeq" id="WP_133878310.1">
    <property type="nucleotide sequence ID" value="NZ_BOMD01000037.1"/>
</dbReference>
<sequence>MYFVDGDDGGLYRYTAGDGVQPVLTETPTVSLAADADGNLYLGRATSIVKYDPEEETETELVTGLGSAPVDVAVSESGELFYATADGTIRRKGTLDWEPTTVATGIEGLTAIAVRTLPRMPGGASAEGGDRQAQVFWATSETNGGPSDIRYEVETFVGDEIGEPVPTDVPICATRLTTCTITNLTNGEYYTFHITAFNTPDGDNTGRSNPFQSNGIRPRVGPEAPTLGTPTPGNRTASVAFTPGDDNGVNATAWQVSSDRLIWSGAEVYATGENEFEAVFRGLENGQANNLYVRAYDPVTETTGKVATATVTPDDSLPGTPRIERIQPGDKSATLYFWPVDQGASEITGYEASVDGLLWVPAYGSEGPPAEEPSTPPSDDPADEPSPTPTPEPTDEPSPTPTPEPTGEPSASADAVGEPAQVMSDQDELDGMQSVVINDLTLPFHHVRLRARNQQGPGVATTARVYPGQVVAPSVPMDVQTESADKQLTVTFMPSMNPADGYEVQLAEGGDWKQLPLDDAERGGRLGGTVTDLVNGTAYQVRVRGVNTIGPGEGSVPVTGIPARPPSAPSQVTATADATSAVLTFLPSADDGDDPDHLAYEISFDAGEDWTTLTTEPGDDGTLVATIPDLTVEDSFEILLRARNGGGASEHLTVTVTPATAPTTSPATSAPTNPPSETPTSPTTTSPSTAPTMTSPTTTSPTTPAPTTTPPTTPPPTTTTTPPTTTPPTTEPTTPAPTTAPTSEPPTPAPSSAAPVVPDAPTGVTATAGLNSITVSWNPPADNGAVITGYRATATPGGASCTSTGTSCVVGGDTRNAYTFRVVALSAAGESRNSMSSNPVTPNELTVPAAAPVTDLPLETPDGPVTSAARGGRLKMAGNGYAPFSVITLAVYSEPTILGTVTADADGAFETEIDVPEGLSLGTHSFVAAGVDKNGKFRALRLDLTVAEAADTGATLPVTGAAVLWLAVAGFVTVGAGVVTRRLARPPA</sequence>
<feature type="domain" description="Fibronectin type-III" evidence="6">
    <location>
        <begin position="117"/>
        <end position="223"/>
    </location>
</feature>
<evidence type="ECO:0000259" key="6">
    <source>
        <dbReference type="PROSITE" id="PS50853"/>
    </source>
</evidence>
<feature type="compositionally biased region" description="Pro residues" evidence="4">
    <location>
        <begin position="703"/>
        <end position="717"/>
    </location>
</feature>
<comment type="caution">
    <text evidence="7">The sequence shown here is derived from an EMBL/GenBank/DDBJ whole genome shotgun (WGS) entry which is preliminary data.</text>
</comment>
<keyword evidence="1" id="KW-0677">Repeat</keyword>
<dbReference type="GO" id="GO:0016798">
    <property type="term" value="F:hydrolase activity, acting on glycosyl bonds"/>
    <property type="evidence" value="ECO:0007669"/>
    <property type="project" value="UniProtKB-KW"/>
</dbReference>
<dbReference type="EMBL" id="SNWR01000002">
    <property type="protein sequence ID" value="TDO32329.1"/>
    <property type="molecule type" value="Genomic_DNA"/>
</dbReference>
<evidence type="ECO:0000256" key="3">
    <source>
        <dbReference type="ARBA" id="ARBA00023326"/>
    </source>
</evidence>
<dbReference type="Gene3D" id="2.60.40.10">
    <property type="entry name" value="Immunoglobulins"/>
    <property type="match status" value="4"/>
</dbReference>
<feature type="region of interest" description="Disordered" evidence="4">
    <location>
        <begin position="361"/>
        <end position="425"/>
    </location>
</feature>
<dbReference type="AlphaFoldDB" id="A0A4R6J9N9"/>
<keyword evidence="3" id="KW-0119">Carbohydrate metabolism</keyword>
<evidence type="ECO:0000256" key="2">
    <source>
        <dbReference type="ARBA" id="ARBA00023295"/>
    </source>
</evidence>
<dbReference type="InterPro" id="IPR013783">
    <property type="entry name" value="Ig-like_fold"/>
</dbReference>
<feature type="region of interest" description="Disordered" evidence="4">
    <location>
        <begin position="212"/>
        <end position="233"/>
    </location>
</feature>
<name>A0A4R6J9N9_9ACTN</name>
<keyword evidence="2" id="KW-0326">Glycosidase</keyword>